<dbReference type="InterPro" id="IPR042267">
    <property type="entry name" value="VTC_sf"/>
</dbReference>
<comment type="caution">
    <text evidence="2">The sequence shown here is derived from an EMBL/GenBank/DDBJ whole genome shotgun (WGS) entry which is preliminary data.</text>
</comment>
<feature type="domain" description="VTC" evidence="1">
    <location>
        <begin position="9"/>
        <end position="228"/>
    </location>
</feature>
<dbReference type="Gene3D" id="3.20.100.30">
    <property type="entry name" value="VTC, catalytic tunnel domain"/>
    <property type="match status" value="1"/>
</dbReference>
<sequence>MQFQGRKLRHEFKYYLNTHEYLSLSQKAAALLRMDSHSPGREGYGIRSLYFDGVHDHSLHDKNNGVFAREKYRIRIYNGSKDHISLERKSKYGDYVCKDAARLTHREYESIMNGDAEILSKREEALVQQFRTALVHRAFRPVVIVDYIREAYVYDLGNVRITFDKMLSAGVNTVDLFDDAMVLREAIMGPLTIMEVKYDSFLPVHVRQIIETEKHVRSSISKYVICREARYRHFKE</sequence>
<keyword evidence="3" id="KW-1185">Reference proteome</keyword>
<proteinExistence type="predicted"/>
<reference evidence="2 3" key="1">
    <citation type="submission" date="2021-03" db="EMBL/GenBank/DDBJ databases">
        <title>Antimicrobial resistance genes in bacteria isolated from Japanese honey, and their potential for conferring macrolide and lincosamide resistance in the American foulbrood pathogen Paenibacillus larvae.</title>
        <authorList>
            <person name="Okamoto M."/>
            <person name="Kumagai M."/>
            <person name="Kanamori H."/>
            <person name="Takamatsu D."/>
        </authorList>
    </citation>
    <scope>NUCLEOTIDE SEQUENCE [LARGE SCALE GENOMIC DNA]</scope>
    <source>
        <strain evidence="2 3">J42TS3</strain>
    </source>
</reference>
<gene>
    <name evidence="2" type="ORF">J42TS3_04590</name>
</gene>
<dbReference type="Pfam" id="PF09359">
    <property type="entry name" value="VTC"/>
    <property type="match status" value="1"/>
</dbReference>
<dbReference type="CDD" id="cd07750">
    <property type="entry name" value="PolyPPase_VTC_like"/>
    <property type="match status" value="1"/>
</dbReference>
<evidence type="ECO:0000259" key="1">
    <source>
        <dbReference type="Pfam" id="PF09359"/>
    </source>
</evidence>
<dbReference type="EMBL" id="BOSL01000001">
    <property type="protein sequence ID" value="GIP51424.1"/>
    <property type="molecule type" value="Genomic_DNA"/>
</dbReference>
<protein>
    <submittedName>
        <fullName evidence="2">Molecular chaperone</fullName>
    </submittedName>
</protein>
<organism evidence="2 3">
    <name type="scientific">Paenibacillus vini</name>
    <dbReference type="NCBI Taxonomy" id="1476024"/>
    <lineage>
        <taxon>Bacteria</taxon>
        <taxon>Bacillati</taxon>
        <taxon>Bacillota</taxon>
        <taxon>Bacilli</taxon>
        <taxon>Bacillales</taxon>
        <taxon>Paenibacillaceae</taxon>
        <taxon>Paenibacillus</taxon>
    </lineage>
</organism>
<accession>A0ABQ4M603</accession>
<name>A0ABQ4M603_9BACL</name>
<evidence type="ECO:0000313" key="2">
    <source>
        <dbReference type="EMBL" id="GIP51424.1"/>
    </source>
</evidence>
<dbReference type="RefSeq" id="WP_244861348.1">
    <property type="nucleotide sequence ID" value="NZ_BOSL01000001.1"/>
</dbReference>
<evidence type="ECO:0000313" key="3">
    <source>
        <dbReference type="Proteomes" id="UP000679992"/>
    </source>
</evidence>
<dbReference type="Proteomes" id="UP000679992">
    <property type="component" value="Unassembled WGS sequence"/>
</dbReference>
<dbReference type="InterPro" id="IPR018966">
    <property type="entry name" value="VTC_domain"/>
</dbReference>